<organism evidence="2 3">
    <name type="scientific">Helicobacter pylori SouthAfrica20</name>
    <dbReference type="NCBI Taxonomy" id="1352356"/>
    <lineage>
        <taxon>Bacteria</taxon>
        <taxon>Pseudomonadati</taxon>
        <taxon>Campylobacterota</taxon>
        <taxon>Epsilonproteobacteria</taxon>
        <taxon>Campylobacterales</taxon>
        <taxon>Helicobacteraceae</taxon>
        <taxon>Helicobacter</taxon>
    </lineage>
</organism>
<gene>
    <name evidence="2" type="ORF">HPSA20_1456</name>
</gene>
<dbReference type="InterPro" id="IPR003959">
    <property type="entry name" value="ATPase_AAA_core"/>
</dbReference>
<dbReference type="PANTHER" id="PTHR43581">
    <property type="entry name" value="ATP/GTP PHOSPHATASE"/>
    <property type="match status" value="1"/>
</dbReference>
<protein>
    <recommendedName>
        <fullName evidence="1">ATPase AAA-type core domain-containing protein</fullName>
    </recommendedName>
</protein>
<dbReference type="PANTHER" id="PTHR43581:SF4">
    <property type="entry name" value="ATP_GTP PHOSPHATASE"/>
    <property type="match status" value="1"/>
</dbReference>
<name>T1UCM7_HELPX</name>
<dbReference type="InterPro" id="IPR027417">
    <property type="entry name" value="P-loop_NTPase"/>
</dbReference>
<dbReference type="Proteomes" id="UP000015920">
    <property type="component" value="Chromosome"/>
</dbReference>
<evidence type="ECO:0000313" key="3">
    <source>
        <dbReference type="Proteomes" id="UP000015920"/>
    </source>
</evidence>
<accession>T1UCM7</accession>
<dbReference type="HOGENOM" id="CLU_063816_1_0_7"/>
<proteinExistence type="predicted"/>
<evidence type="ECO:0000259" key="1">
    <source>
        <dbReference type="Pfam" id="PF13304"/>
    </source>
</evidence>
<dbReference type="GO" id="GO:0005524">
    <property type="term" value="F:ATP binding"/>
    <property type="evidence" value="ECO:0007669"/>
    <property type="project" value="InterPro"/>
</dbReference>
<sequence length="308" mass="36026">MIKCVNIHSYKLLNNLSLESFGHFNIFTGRNNVGKTSVLEAIYLNTWDESPMENLIKVFDKFRNFRLNKSSAEFLFYKGNLDSNISITTQFDDKDIHKITLEINAGESDSVDGYNMELNFRFNFKENDSVSEKNAKLIIQELGSTHNDNKNIMVSRQIERDKVLKIKPYYKKFDSVFISSNILFVDIFDYFTKVLQAKKKKEFLEYLKVFDESIIDVLQIANNVHIELLDGESYPIQSYGIGFVKYFVICCLLVRNFANYIFIDEIENGLHYKNMEKFLNVILKLSQEYAIQVFVTTHNAEFLQKNVE</sequence>
<dbReference type="InterPro" id="IPR051396">
    <property type="entry name" value="Bact_Antivir_Def_Nuclease"/>
</dbReference>
<dbReference type="KEGG" id="hpys:HPSA20_1456"/>
<dbReference type="Pfam" id="PF13304">
    <property type="entry name" value="AAA_21"/>
    <property type="match status" value="1"/>
</dbReference>
<dbReference type="AlphaFoldDB" id="T1UCM7"/>
<feature type="domain" description="ATPase AAA-type core" evidence="1">
    <location>
        <begin position="24"/>
        <end position="303"/>
    </location>
</feature>
<dbReference type="Gene3D" id="3.40.50.300">
    <property type="entry name" value="P-loop containing nucleotide triphosphate hydrolases"/>
    <property type="match status" value="1"/>
</dbReference>
<dbReference type="GO" id="GO:0016887">
    <property type="term" value="F:ATP hydrolysis activity"/>
    <property type="evidence" value="ECO:0007669"/>
    <property type="project" value="InterPro"/>
</dbReference>
<dbReference type="CDD" id="cd00267">
    <property type="entry name" value="ABC_ATPase"/>
    <property type="match status" value="1"/>
</dbReference>
<reference evidence="2 3" key="1">
    <citation type="journal article" date="2013" name="Genome Announc.">
        <title>Genome Sequences of Three hpAfrica2 Strains of Helicobacter pylori.</title>
        <authorList>
            <person name="Duncan S.S."/>
            <person name="Bertoli M.T."/>
            <person name="Kersulyte D."/>
            <person name="Valk P.L."/>
            <person name="Tamma S."/>
            <person name="Segal I."/>
            <person name="McClain M.S."/>
            <person name="Cover T.L."/>
            <person name="Berg D.E."/>
        </authorList>
    </citation>
    <scope>NUCLEOTIDE SEQUENCE [LARGE SCALE GENOMIC DNA]</scope>
    <source>
        <strain evidence="2">SouthAfrica20</strain>
    </source>
</reference>
<dbReference type="PATRIC" id="fig|1352356.3.peg.1418"/>
<dbReference type="SUPFAM" id="SSF52540">
    <property type="entry name" value="P-loop containing nucleoside triphosphate hydrolases"/>
    <property type="match status" value="1"/>
</dbReference>
<dbReference type="EMBL" id="CP006691">
    <property type="protein sequence ID" value="AGT74667.1"/>
    <property type="molecule type" value="Genomic_DNA"/>
</dbReference>
<evidence type="ECO:0000313" key="2">
    <source>
        <dbReference type="EMBL" id="AGT74667.1"/>
    </source>
</evidence>